<dbReference type="CDD" id="cd00553">
    <property type="entry name" value="NAD_synthase"/>
    <property type="match status" value="1"/>
</dbReference>
<reference evidence="11" key="1">
    <citation type="submission" date="2021-12" db="EMBL/GenBank/DDBJ databases">
        <title>Discovery of the Pendulisporaceae a myxobacterial family with distinct sporulation behavior and unique specialized metabolism.</title>
        <authorList>
            <person name="Garcia R."/>
            <person name="Popoff A."/>
            <person name="Bader C.D."/>
            <person name="Loehr J."/>
            <person name="Walesch S."/>
            <person name="Walt C."/>
            <person name="Boldt J."/>
            <person name="Bunk B."/>
            <person name="Haeckl F.J.F.P.J."/>
            <person name="Gunesch A.P."/>
            <person name="Birkelbach J."/>
            <person name="Nuebel U."/>
            <person name="Pietschmann T."/>
            <person name="Bach T."/>
            <person name="Mueller R."/>
        </authorList>
    </citation>
    <scope>NUCLEOTIDE SEQUENCE</scope>
    <source>
        <strain evidence="11">MSr11367</strain>
    </source>
</reference>
<feature type="domain" description="CN hydrolase" evidence="10">
    <location>
        <begin position="4"/>
        <end position="257"/>
    </location>
</feature>
<dbReference type="GO" id="GO:0008795">
    <property type="term" value="F:NAD+ synthase activity"/>
    <property type="evidence" value="ECO:0007669"/>
    <property type="project" value="UniProtKB-EC"/>
</dbReference>
<comment type="function">
    <text evidence="7">Catalyzes the ATP-dependent amidation of deamido-NAD to form NAD. Uses L-glutamine as a nitrogen source.</text>
</comment>
<dbReference type="Pfam" id="PF02540">
    <property type="entry name" value="NAD_synthase"/>
    <property type="match status" value="1"/>
</dbReference>
<dbReference type="EMBL" id="CP089983">
    <property type="protein sequence ID" value="WXB07451.1"/>
    <property type="molecule type" value="Genomic_DNA"/>
</dbReference>
<feature type="binding site" evidence="7">
    <location>
        <position position="475"/>
    </location>
    <ligand>
        <name>ATP</name>
        <dbReference type="ChEBI" id="CHEBI:30616"/>
    </ligand>
</feature>
<dbReference type="Proteomes" id="UP001374803">
    <property type="component" value="Chromosome"/>
</dbReference>
<dbReference type="InterPro" id="IPR003694">
    <property type="entry name" value="NAD_synthase"/>
</dbReference>
<dbReference type="Gene3D" id="3.40.50.620">
    <property type="entry name" value="HUPs"/>
    <property type="match status" value="1"/>
</dbReference>
<dbReference type="Pfam" id="PF00795">
    <property type="entry name" value="CN_hydrolase"/>
    <property type="match status" value="1"/>
</dbReference>
<feature type="binding site" evidence="7">
    <location>
        <position position="119"/>
    </location>
    <ligand>
        <name>L-glutamine</name>
        <dbReference type="ChEBI" id="CHEBI:58359"/>
    </ligand>
</feature>
<feature type="active site" description="Proton acceptor; for glutaminase activity" evidence="7">
    <location>
        <position position="44"/>
    </location>
</feature>
<evidence type="ECO:0000259" key="10">
    <source>
        <dbReference type="PROSITE" id="PS50263"/>
    </source>
</evidence>
<dbReference type="PANTHER" id="PTHR23090">
    <property type="entry name" value="NH 3 /GLUTAMINE-DEPENDENT NAD + SYNTHETASE"/>
    <property type="match status" value="1"/>
</dbReference>
<evidence type="ECO:0000256" key="4">
    <source>
        <dbReference type="ARBA" id="ARBA00022741"/>
    </source>
</evidence>
<comment type="similarity">
    <text evidence="2 7 8">In the C-terminal section; belongs to the NAD synthetase family.</text>
</comment>
<dbReference type="PIRSF" id="PIRSF006630">
    <property type="entry name" value="NADS_GAT"/>
    <property type="match status" value="1"/>
</dbReference>
<evidence type="ECO:0000256" key="9">
    <source>
        <dbReference type="RuleBase" id="RU003811"/>
    </source>
</evidence>
<keyword evidence="3 7" id="KW-0436">Ligase</keyword>
<protein>
    <recommendedName>
        <fullName evidence="7 8">Glutamine-dependent NAD(+) synthetase</fullName>
        <ecNumber evidence="7 8">6.3.5.1</ecNumber>
    </recommendedName>
    <alternativeName>
        <fullName evidence="7 8">NAD(+) synthase [glutamine-hydrolyzing]</fullName>
    </alternativeName>
</protein>
<evidence type="ECO:0000256" key="6">
    <source>
        <dbReference type="ARBA" id="ARBA00023027"/>
    </source>
</evidence>
<dbReference type="RefSeq" id="WP_394837113.1">
    <property type="nucleotide sequence ID" value="NZ_CP089929.1"/>
</dbReference>
<feature type="binding site" evidence="7">
    <location>
        <position position="451"/>
    </location>
    <ligand>
        <name>deamido-NAD(+)</name>
        <dbReference type="ChEBI" id="CHEBI:58437"/>
        <note>ligand shared between two neighboring subunits</note>
    </ligand>
</feature>
<proteinExistence type="inferred from homology"/>
<dbReference type="SUPFAM" id="SSF56317">
    <property type="entry name" value="Carbon-nitrogen hydrolase"/>
    <property type="match status" value="1"/>
</dbReference>
<comment type="catalytic activity">
    <reaction evidence="7 8">
        <text>deamido-NAD(+) + L-glutamine + ATP + H2O = L-glutamate + AMP + diphosphate + NAD(+) + H(+)</text>
        <dbReference type="Rhea" id="RHEA:24384"/>
        <dbReference type="ChEBI" id="CHEBI:15377"/>
        <dbReference type="ChEBI" id="CHEBI:15378"/>
        <dbReference type="ChEBI" id="CHEBI:29985"/>
        <dbReference type="ChEBI" id="CHEBI:30616"/>
        <dbReference type="ChEBI" id="CHEBI:33019"/>
        <dbReference type="ChEBI" id="CHEBI:57540"/>
        <dbReference type="ChEBI" id="CHEBI:58359"/>
        <dbReference type="ChEBI" id="CHEBI:58437"/>
        <dbReference type="ChEBI" id="CHEBI:456215"/>
        <dbReference type="EC" id="6.3.5.1"/>
    </reaction>
</comment>
<dbReference type="CDD" id="cd07570">
    <property type="entry name" value="GAT_Gln-NAD-synth"/>
    <property type="match status" value="1"/>
</dbReference>
<keyword evidence="5 7" id="KW-0067">ATP-binding</keyword>
<feature type="active site" description="For glutaminase activity" evidence="7">
    <location>
        <position position="113"/>
    </location>
</feature>
<evidence type="ECO:0000256" key="5">
    <source>
        <dbReference type="ARBA" id="ARBA00022840"/>
    </source>
</evidence>
<name>A0ABZ2LE34_9BACT</name>
<evidence type="ECO:0000313" key="12">
    <source>
        <dbReference type="Proteomes" id="UP001374803"/>
    </source>
</evidence>
<comment type="pathway">
    <text evidence="1 7 8">Cofactor biosynthesis; NAD(+) biosynthesis; NAD(+) from deamido-NAD(+) (L-Gln route): step 1/1.</text>
</comment>
<keyword evidence="12" id="KW-1185">Reference proteome</keyword>
<dbReference type="InterPro" id="IPR036526">
    <property type="entry name" value="C-N_Hydrolase_sf"/>
</dbReference>
<sequence length="633" mass="70047">MRLVRIAIVNVNTTVGAVKSNVDRALEFTHSAADEGATLIALPEQLIGGYMQEDLVQWRAFVDAQRRELDRFAYETRSLGAASVLGLTVARGSHLYSVAALVHGGKVHGLVPKEKLPTYGVFYENRTLARGAPGLYDDLNGVPFGDLVFDMDFGTIGLEVCEDIWSPDGPMRRRCYAGAEIMVNVSASPFRLGVEGTRREIISTRSSDNQCTVVYAALVGANDGLIYDGGGYVAQNGRMLHTAPRYREGFTCVTVDLNRTRRLRAENTTWRMDQETFEEANTARVRHVKVDVPTRGREALRYPGPPHKSFFLPEPSEPRAARTDFCEDLLDALAIGIGDYFQKTRAFKTIGVALSGGRDSLLCLILAHRYLARRFRDDPQPEKRVGEILRAFFMPTRYSSAETRAAAEAAAKELGVPLVISNIDDAFDHELAAAKGMLQPGESVTQLTKQNIQARLRAERMWSWSNSAAGLFLQTSNMSEKAVGYTTIGGDMEGALSVIANVPKTVVNYLLDYLLETTGSEAIRLTLKKPASAELADDMEDERDLMPFPVLDACFALYAGEKMSVAEVVIALRSIFPDDNPTQLEAWATKFGRLFTQSIYKWVQTPLSLHVGNLDLERERALQLPVVQSTEWT</sequence>
<comment type="similarity">
    <text evidence="9">Belongs to the NAD synthetase family.</text>
</comment>
<keyword evidence="4 7" id="KW-0547">Nucleotide-binding</keyword>
<feature type="binding site" evidence="7">
    <location>
        <position position="188"/>
    </location>
    <ligand>
        <name>L-glutamine</name>
        <dbReference type="ChEBI" id="CHEBI:58359"/>
    </ligand>
</feature>
<dbReference type="InterPro" id="IPR022310">
    <property type="entry name" value="NAD/GMP_synthase"/>
</dbReference>
<dbReference type="EC" id="6.3.5.1" evidence="7 8"/>
<dbReference type="InterPro" id="IPR014445">
    <property type="entry name" value="Gln-dep_NAD_synthase"/>
</dbReference>
<evidence type="ECO:0000313" key="11">
    <source>
        <dbReference type="EMBL" id="WXB07451.1"/>
    </source>
</evidence>
<dbReference type="SUPFAM" id="SSF52402">
    <property type="entry name" value="Adenine nucleotide alpha hydrolases-like"/>
    <property type="match status" value="1"/>
</dbReference>
<dbReference type="NCBIfam" id="TIGR00552">
    <property type="entry name" value="nadE"/>
    <property type="match status" value="1"/>
</dbReference>
<evidence type="ECO:0000256" key="3">
    <source>
        <dbReference type="ARBA" id="ARBA00022598"/>
    </source>
</evidence>
<dbReference type="Gene3D" id="3.60.110.10">
    <property type="entry name" value="Carbon-nitrogen hydrolase"/>
    <property type="match status" value="1"/>
</dbReference>
<dbReference type="HAMAP" id="MF_02090">
    <property type="entry name" value="NadE_glutamine_dep"/>
    <property type="match status" value="1"/>
</dbReference>
<accession>A0ABZ2LE34</accession>
<keyword evidence="6 7" id="KW-0520">NAD</keyword>
<evidence type="ECO:0000256" key="7">
    <source>
        <dbReference type="HAMAP-Rule" id="MF_02090"/>
    </source>
</evidence>
<feature type="binding site" evidence="7">
    <location>
        <position position="601"/>
    </location>
    <ligand>
        <name>deamido-NAD(+)</name>
        <dbReference type="ChEBI" id="CHEBI:58437"/>
        <note>ligand shared between two neighboring subunits</note>
    </ligand>
</feature>
<feature type="binding site" evidence="7">
    <location>
        <position position="480"/>
    </location>
    <ligand>
        <name>deamido-NAD(+)</name>
        <dbReference type="ChEBI" id="CHEBI:58437"/>
        <note>ligand shared between two neighboring subunits</note>
    </ligand>
</feature>
<dbReference type="InterPro" id="IPR003010">
    <property type="entry name" value="C-N_Hydrolase"/>
</dbReference>
<dbReference type="PANTHER" id="PTHR23090:SF9">
    <property type="entry name" value="GLUTAMINE-DEPENDENT NAD(+) SYNTHETASE"/>
    <property type="match status" value="1"/>
</dbReference>
<feature type="active site" description="Nucleophile; for glutaminase activity" evidence="7">
    <location>
        <position position="161"/>
    </location>
</feature>
<gene>
    <name evidence="7 11" type="primary">nadE</name>
    <name evidence="11" type="ORF">LVJ94_09415</name>
</gene>
<dbReference type="InterPro" id="IPR014729">
    <property type="entry name" value="Rossmann-like_a/b/a_fold"/>
</dbReference>
<evidence type="ECO:0000256" key="8">
    <source>
        <dbReference type="PIRNR" id="PIRNR006630"/>
    </source>
</evidence>
<evidence type="ECO:0000256" key="1">
    <source>
        <dbReference type="ARBA" id="ARBA00005188"/>
    </source>
</evidence>
<dbReference type="PROSITE" id="PS50263">
    <property type="entry name" value="CN_HYDROLASE"/>
    <property type="match status" value="1"/>
</dbReference>
<evidence type="ECO:0000256" key="2">
    <source>
        <dbReference type="ARBA" id="ARBA00007145"/>
    </source>
</evidence>
<organism evidence="11 12">
    <name type="scientific">Pendulispora rubella</name>
    <dbReference type="NCBI Taxonomy" id="2741070"/>
    <lineage>
        <taxon>Bacteria</taxon>
        <taxon>Pseudomonadati</taxon>
        <taxon>Myxococcota</taxon>
        <taxon>Myxococcia</taxon>
        <taxon>Myxococcales</taxon>
        <taxon>Sorangiineae</taxon>
        <taxon>Pendulisporaceae</taxon>
        <taxon>Pendulispora</taxon>
    </lineage>
</organism>
<comment type="caution">
    <text evidence="7">Lacks conserved residue(s) required for the propagation of feature annotation.</text>
</comment>
<feature type="binding site" evidence="7">
    <location>
        <begin position="353"/>
        <end position="360"/>
    </location>
    <ligand>
        <name>ATP</name>
        <dbReference type="ChEBI" id="CHEBI:30616"/>
    </ligand>
</feature>